<gene>
    <name evidence="8" type="primary">ydiU</name>
    <name evidence="8" type="synonym">selO</name>
    <name evidence="9" type="ORF">GCM10010961_03000</name>
</gene>
<comment type="similarity">
    <text evidence="1 8">Belongs to the SELO family.</text>
</comment>
<keyword evidence="8" id="KW-0464">Manganese</keyword>
<comment type="catalytic activity">
    <reaction evidence="8">
        <text>L-seryl-[protein] + UTP = O-(5'-uridylyl)-L-seryl-[protein] + diphosphate</text>
        <dbReference type="Rhea" id="RHEA:64604"/>
        <dbReference type="Rhea" id="RHEA-COMP:9863"/>
        <dbReference type="Rhea" id="RHEA-COMP:16635"/>
        <dbReference type="ChEBI" id="CHEBI:29999"/>
        <dbReference type="ChEBI" id="CHEBI:33019"/>
        <dbReference type="ChEBI" id="CHEBI:46398"/>
        <dbReference type="ChEBI" id="CHEBI:156051"/>
    </reaction>
</comment>
<feature type="binding site" evidence="8">
    <location>
        <position position="266"/>
    </location>
    <ligand>
        <name>ATP</name>
        <dbReference type="ChEBI" id="CHEBI:30616"/>
    </ligand>
</feature>
<keyword evidence="7 8" id="KW-0460">Magnesium</keyword>
<reference evidence="9" key="2">
    <citation type="submission" date="2020-09" db="EMBL/GenBank/DDBJ databases">
        <authorList>
            <person name="Sun Q."/>
            <person name="Zhou Y."/>
        </authorList>
    </citation>
    <scope>NUCLEOTIDE SEQUENCE</scope>
    <source>
        <strain evidence="9">CGMCC 1.7081</strain>
    </source>
</reference>
<comment type="catalytic activity">
    <reaction evidence="8">
        <text>L-tyrosyl-[protein] + UTP = O-(5'-uridylyl)-L-tyrosyl-[protein] + diphosphate</text>
        <dbReference type="Rhea" id="RHEA:83887"/>
        <dbReference type="Rhea" id="RHEA-COMP:10136"/>
        <dbReference type="Rhea" id="RHEA-COMP:20238"/>
        <dbReference type="ChEBI" id="CHEBI:33019"/>
        <dbReference type="ChEBI" id="CHEBI:46398"/>
        <dbReference type="ChEBI" id="CHEBI:46858"/>
        <dbReference type="ChEBI" id="CHEBI:90602"/>
    </reaction>
</comment>
<keyword evidence="3 8" id="KW-0548">Nucleotidyltransferase</keyword>
<accession>A0A8J3H4P7</accession>
<evidence type="ECO:0000313" key="9">
    <source>
        <dbReference type="EMBL" id="GHG80138.1"/>
    </source>
</evidence>
<comment type="catalytic activity">
    <reaction evidence="8">
        <text>L-histidyl-[protein] + UTP = N(tele)-(5'-uridylyl)-L-histidyl-[protein] + diphosphate</text>
        <dbReference type="Rhea" id="RHEA:83891"/>
        <dbReference type="Rhea" id="RHEA-COMP:9745"/>
        <dbReference type="Rhea" id="RHEA-COMP:20239"/>
        <dbReference type="ChEBI" id="CHEBI:29979"/>
        <dbReference type="ChEBI" id="CHEBI:33019"/>
        <dbReference type="ChEBI" id="CHEBI:46398"/>
        <dbReference type="ChEBI" id="CHEBI:233474"/>
    </reaction>
</comment>
<keyword evidence="10" id="KW-1185">Reference proteome</keyword>
<comment type="caution">
    <text evidence="9">The sequence shown here is derived from an EMBL/GenBank/DDBJ whole genome shotgun (WGS) entry which is preliminary data.</text>
</comment>
<organism evidence="9 10">
    <name type="scientific">Pseudodonghicola xiamenensis</name>
    <dbReference type="NCBI Taxonomy" id="337702"/>
    <lineage>
        <taxon>Bacteria</taxon>
        <taxon>Pseudomonadati</taxon>
        <taxon>Pseudomonadota</taxon>
        <taxon>Alphaproteobacteria</taxon>
        <taxon>Rhodobacterales</taxon>
        <taxon>Paracoccaceae</taxon>
        <taxon>Pseudodonghicola</taxon>
    </lineage>
</organism>
<dbReference type="GO" id="GO:0005524">
    <property type="term" value="F:ATP binding"/>
    <property type="evidence" value="ECO:0007669"/>
    <property type="project" value="UniProtKB-UniRule"/>
</dbReference>
<feature type="binding site" evidence="8">
    <location>
        <position position="121"/>
    </location>
    <ligand>
        <name>ATP</name>
        <dbReference type="ChEBI" id="CHEBI:30616"/>
    </ligand>
</feature>
<comment type="catalytic activity">
    <reaction evidence="8">
        <text>L-tyrosyl-[protein] + ATP = O-(5'-adenylyl)-L-tyrosyl-[protein] + diphosphate</text>
        <dbReference type="Rhea" id="RHEA:54288"/>
        <dbReference type="Rhea" id="RHEA-COMP:10136"/>
        <dbReference type="Rhea" id="RHEA-COMP:13846"/>
        <dbReference type="ChEBI" id="CHEBI:30616"/>
        <dbReference type="ChEBI" id="CHEBI:33019"/>
        <dbReference type="ChEBI" id="CHEBI:46858"/>
        <dbReference type="ChEBI" id="CHEBI:83624"/>
        <dbReference type="EC" id="2.7.7.108"/>
    </reaction>
</comment>
<feature type="binding site" evidence="8">
    <location>
        <position position="191"/>
    </location>
    <ligand>
        <name>ATP</name>
        <dbReference type="ChEBI" id="CHEBI:30616"/>
    </ligand>
</feature>
<comment type="catalytic activity">
    <reaction evidence="8">
        <text>L-threonyl-[protein] + ATP = 3-O-(5'-adenylyl)-L-threonyl-[protein] + diphosphate</text>
        <dbReference type="Rhea" id="RHEA:54292"/>
        <dbReference type="Rhea" id="RHEA-COMP:11060"/>
        <dbReference type="Rhea" id="RHEA-COMP:13847"/>
        <dbReference type="ChEBI" id="CHEBI:30013"/>
        <dbReference type="ChEBI" id="CHEBI:30616"/>
        <dbReference type="ChEBI" id="CHEBI:33019"/>
        <dbReference type="ChEBI" id="CHEBI:138113"/>
        <dbReference type="EC" id="2.7.7.108"/>
    </reaction>
</comment>
<evidence type="ECO:0000256" key="1">
    <source>
        <dbReference type="ARBA" id="ARBA00009747"/>
    </source>
</evidence>
<evidence type="ECO:0000256" key="5">
    <source>
        <dbReference type="ARBA" id="ARBA00022741"/>
    </source>
</evidence>
<feature type="binding site" evidence="8">
    <location>
        <position position="101"/>
    </location>
    <ligand>
        <name>ATP</name>
        <dbReference type="ChEBI" id="CHEBI:30616"/>
    </ligand>
</feature>
<feature type="active site" description="Proton acceptor" evidence="8">
    <location>
        <position position="256"/>
    </location>
</feature>
<dbReference type="HAMAP" id="MF_00692">
    <property type="entry name" value="SelO"/>
    <property type="match status" value="1"/>
</dbReference>
<evidence type="ECO:0000256" key="4">
    <source>
        <dbReference type="ARBA" id="ARBA00022723"/>
    </source>
</evidence>
<evidence type="ECO:0000256" key="3">
    <source>
        <dbReference type="ARBA" id="ARBA00022695"/>
    </source>
</evidence>
<evidence type="ECO:0000256" key="6">
    <source>
        <dbReference type="ARBA" id="ARBA00022840"/>
    </source>
</evidence>
<dbReference type="GO" id="GO:0000287">
    <property type="term" value="F:magnesium ion binding"/>
    <property type="evidence" value="ECO:0007669"/>
    <property type="project" value="UniProtKB-UniRule"/>
</dbReference>
<keyword evidence="2 8" id="KW-0808">Transferase</keyword>
<feature type="binding site" evidence="8">
    <location>
        <position position="257"/>
    </location>
    <ligand>
        <name>Mg(2+)</name>
        <dbReference type="ChEBI" id="CHEBI:18420"/>
    </ligand>
</feature>
<keyword evidence="5 8" id="KW-0547">Nucleotide-binding</keyword>
<evidence type="ECO:0000256" key="2">
    <source>
        <dbReference type="ARBA" id="ARBA00022679"/>
    </source>
</evidence>
<dbReference type="InterPro" id="IPR003846">
    <property type="entry name" value="SelO"/>
</dbReference>
<keyword evidence="4 8" id="KW-0479">Metal-binding</keyword>
<dbReference type="Pfam" id="PF02696">
    <property type="entry name" value="SelO"/>
    <property type="match status" value="1"/>
</dbReference>
<evidence type="ECO:0000313" key="10">
    <source>
        <dbReference type="Proteomes" id="UP000611500"/>
    </source>
</evidence>
<dbReference type="EC" id="2.7.7.108" evidence="8"/>
<dbReference type="AlphaFoldDB" id="A0A8J3H4P7"/>
<dbReference type="PANTHER" id="PTHR32057:SF14">
    <property type="entry name" value="PROTEIN ADENYLYLTRANSFERASE SELO, MITOCHONDRIAL"/>
    <property type="match status" value="1"/>
</dbReference>
<feature type="binding site" evidence="8">
    <location>
        <position position="266"/>
    </location>
    <ligand>
        <name>Mg(2+)</name>
        <dbReference type="ChEBI" id="CHEBI:18420"/>
    </ligand>
</feature>
<reference evidence="9" key="1">
    <citation type="journal article" date="2014" name="Int. J. Syst. Evol. Microbiol.">
        <title>Complete genome sequence of Corynebacterium casei LMG S-19264T (=DSM 44701T), isolated from a smear-ripened cheese.</title>
        <authorList>
            <consortium name="US DOE Joint Genome Institute (JGI-PGF)"/>
            <person name="Walter F."/>
            <person name="Albersmeier A."/>
            <person name="Kalinowski J."/>
            <person name="Ruckert C."/>
        </authorList>
    </citation>
    <scope>NUCLEOTIDE SEQUENCE</scope>
    <source>
        <strain evidence="9">CGMCC 1.7081</strain>
    </source>
</reference>
<dbReference type="NCBIfam" id="NF000658">
    <property type="entry name" value="PRK00029.1"/>
    <property type="match status" value="1"/>
</dbReference>
<keyword evidence="6 8" id="KW-0067">ATP-binding</keyword>
<evidence type="ECO:0000256" key="8">
    <source>
        <dbReference type="HAMAP-Rule" id="MF_00692"/>
    </source>
</evidence>
<feature type="binding site" evidence="8">
    <location>
        <position position="133"/>
    </location>
    <ligand>
        <name>ATP</name>
        <dbReference type="ChEBI" id="CHEBI:30616"/>
    </ligand>
</feature>
<dbReference type="GO" id="GO:0030145">
    <property type="term" value="F:manganese ion binding"/>
    <property type="evidence" value="ECO:0007669"/>
    <property type="project" value="UniProtKB-UniRule"/>
</dbReference>
<name>A0A8J3H4P7_9RHOB</name>
<sequence length="484" mass="52964">MAIQQVRVIYASMSLHIPFDNSFARLPGAFFSAQAPQPVTAPRLIAFNADLARLMGIALGEVEEMAQVFAGNAIPEGAEPLAQLYSGHQFGQYNPQLGDGRAVLLGEVVGLDGQRRDIQLKGAGRTAWSRGGDGRAWLGPVLREYVVSEAMHALGIPTTRALAAVETGEPVYRDRALPGAVLTRVAASHLRVGTFQVFAARGDLASLERLTDYAIARHYPEAQGPMGLLRAVCTAQARLVAQWLSVGFIHGVMNTDNCAISGETIDYGPCAFLDSYHPQTVYSSIDRYGRYAYDRQADIVVWNMAQFATALIQQMEDREAAVEEATEIVHAMPGQIEAQRLERFGAKLALADAREGDAELLSDLLDCMAENQADFTNTFRALGTLQARDQFTDPMAFDSWEAGWRARRAGQPDPMPLIAAANPAFIPRNHRMEQMIEDAVAGDYRLFERLTQVLAHPYDDQPEAADLKRPPLPSEVVQATFCGT</sequence>
<dbReference type="PANTHER" id="PTHR32057">
    <property type="entry name" value="PROTEIN ADENYLYLTRANSFERASE SELO, MITOCHONDRIAL"/>
    <property type="match status" value="1"/>
</dbReference>
<dbReference type="GO" id="GO:0070733">
    <property type="term" value="F:AMPylase activity"/>
    <property type="evidence" value="ECO:0007669"/>
    <property type="project" value="UniProtKB-EC"/>
</dbReference>
<proteinExistence type="inferred from homology"/>
<comment type="catalytic activity">
    <reaction evidence="8">
        <text>L-seryl-[protein] + ATP = 3-O-(5'-adenylyl)-L-seryl-[protein] + diphosphate</text>
        <dbReference type="Rhea" id="RHEA:58120"/>
        <dbReference type="Rhea" id="RHEA-COMP:9863"/>
        <dbReference type="Rhea" id="RHEA-COMP:15073"/>
        <dbReference type="ChEBI" id="CHEBI:29999"/>
        <dbReference type="ChEBI" id="CHEBI:30616"/>
        <dbReference type="ChEBI" id="CHEBI:33019"/>
        <dbReference type="ChEBI" id="CHEBI:142516"/>
        <dbReference type="EC" id="2.7.7.108"/>
    </reaction>
</comment>
<dbReference type="EC" id="2.7.7.-" evidence="8"/>
<dbReference type="Proteomes" id="UP000611500">
    <property type="component" value="Unassembled WGS sequence"/>
</dbReference>
<feature type="binding site" evidence="8">
    <location>
        <position position="184"/>
    </location>
    <ligand>
        <name>ATP</name>
        <dbReference type="ChEBI" id="CHEBI:30616"/>
    </ligand>
</feature>
<comment type="function">
    <text evidence="8">Nucleotidyltransferase involved in the post-translational modification of proteins. It can catalyze the addition of adenosine monophosphate (AMP) or uridine monophosphate (UMP) to a protein, resulting in modifications known as AMPylation and UMPylation.</text>
</comment>
<comment type="cofactor">
    <cofactor evidence="8">
        <name>Mg(2+)</name>
        <dbReference type="ChEBI" id="CHEBI:18420"/>
    </cofactor>
    <cofactor evidence="8">
        <name>Mn(2+)</name>
        <dbReference type="ChEBI" id="CHEBI:29035"/>
    </cofactor>
</comment>
<feature type="binding site" evidence="8">
    <location>
        <position position="98"/>
    </location>
    <ligand>
        <name>ATP</name>
        <dbReference type="ChEBI" id="CHEBI:30616"/>
    </ligand>
</feature>
<protein>
    <recommendedName>
        <fullName evidence="8">Protein nucleotidyltransferase YdiU</fullName>
        <ecNumber evidence="8">2.7.7.-</ecNumber>
    </recommendedName>
    <alternativeName>
        <fullName evidence="8">Protein adenylyltransferase YdiU</fullName>
        <ecNumber evidence="8">2.7.7.108</ecNumber>
    </alternativeName>
    <alternativeName>
        <fullName evidence="8">Protein uridylyltransferase YdiU</fullName>
        <ecNumber evidence="8">2.7.7.-</ecNumber>
    </alternativeName>
</protein>
<feature type="binding site" evidence="8">
    <location>
        <position position="100"/>
    </location>
    <ligand>
        <name>ATP</name>
        <dbReference type="ChEBI" id="CHEBI:30616"/>
    </ligand>
</feature>
<feature type="binding site" evidence="8">
    <location>
        <position position="134"/>
    </location>
    <ligand>
        <name>ATP</name>
        <dbReference type="ChEBI" id="CHEBI:30616"/>
    </ligand>
</feature>
<evidence type="ECO:0000256" key="7">
    <source>
        <dbReference type="ARBA" id="ARBA00022842"/>
    </source>
</evidence>
<dbReference type="EMBL" id="BNAP01000001">
    <property type="protein sequence ID" value="GHG80138.1"/>
    <property type="molecule type" value="Genomic_DNA"/>
</dbReference>